<dbReference type="Proteomes" id="UP000024816">
    <property type="component" value="Unassembled WGS sequence"/>
</dbReference>
<dbReference type="OrthoDB" id="7615878at2"/>
<dbReference type="RefSeq" id="WP_035582237.1">
    <property type="nucleotide sequence ID" value="NZ_ARYJ01000006.1"/>
</dbReference>
<comment type="caution">
    <text evidence="1">The sequence shown here is derived from an EMBL/GenBank/DDBJ whole genome shotgun (WGS) entry which is preliminary data.</text>
</comment>
<organism evidence="1 2">
    <name type="scientific">Hyphomonas jannaschiana VP2</name>
    <dbReference type="NCBI Taxonomy" id="1280952"/>
    <lineage>
        <taxon>Bacteria</taxon>
        <taxon>Pseudomonadati</taxon>
        <taxon>Pseudomonadota</taxon>
        <taxon>Alphaproteobacteria</taxon>
        <taxon>Hyphomonadales</taxon>
        <taxon>Hyphomonadaceae</taxon>
        <taxon>Hyphomonas</taxon>
    </lineage>
</organism>
<dbReference type="AlphaFoldDB" id="A0A059FC29"/>
<dbReference type="eggNOG" id="ENOG5032TWS">
    <property type="taxonomic scope" value="Bacteria"/>
</dbReference>
<name>A0A059FC29_9PROT</name>
<evidence type="ECO:0000313" key="2">
    <source>
        <dbReference type="Proteomes" id="UP000024816"/>
    </source>
</evidence>
<sequence>MGNPMTRRLVRLHGRAGAMTPLLRFLAGAHAEALAIAWPAPHAGFLALPSARRHAAAILLSRDLDLYEIARVVEYGRDGDVAKHLMHGQASGGLMKALSRLGETLWEAADYDLFLSLFSDENTAQVLRHTDEIRPPQLYLIRRLPVLLRVPKILRHIPDSQGAVDDLAEAFRLAVRIRGKEQTASIARRWERAASAERLFDMAAEDLQPTEFGKSLAPPDLPSAFSRVTDRKTLEQVALEFRNCLRDFTSDIAAGQMAVYVLRDGVERAVLALRRDTAGWRLAEARGKDNADLQEDTLRFIVDAVEKAGARTGESSWILARRLHEHVCRRCGPAHAPMRETWVDQLALGSLWD</sequence>
<reference evidence="1 2" key="1">
    <citation type="journal article" date="2014" name="Antonie Van Leeuwenhoek">
        <title>Hyphomonas beringensis sp. nov. and Hyphomonas chukchiensis sp. nov., isolated from surface seawater of the Bering Sea and Chukchi Sea.</title>
        <authorList>
            <person name="Li C."/>
            <person name="Lai Q."/>
            <person name="Li G."/>
            <person name="Dong C."/>
            <person name="Wang J."/>
            <person name="Liao Y."/>
            <person name="Shao Z."/>
        </authorList>
    </citation>
    <scope>NUCLEOTIDE SEQUENCE [LARGE SCALE GENOMIC DNA]</scope>
    <source>
        <strain evidence="1 2">VP2</strain>
    </source>
</reference>
<proteinExistence type="predicted"/>
<keyword evidence="2" id="KW-1185">Reference proteome</keyword>
<evidence type="ECO:0000313" key="1">
    <source>
        <dbReference type="EMBL" id="KCZ88185.1"/>
    </source>
</evidence>
<dbReference type="PATRIC" id="fig|1280952.3.peg.2280"/>
<gene>
    <name evidence="1" type="ORF">HJA_11400</name>
</gene>
<dbReference type="STRING" id="1280952.HJA_11400"/>
<dbReference type="EMBL" id="ARYJ01000006">
    <property type="protein sequence ID" value="KCZ88185.1"/>
    <property type="molecule type" value="Genomic_DNA"/>
</dbReference>
<protein>
    <submittedName>
        <fullName evidence="1">Uncharacterized protein</fullName>
    </submittedName>
</protein>
<accession>A0A059FC29</accession>